<feature type="transmembrane region" description="Helical" evidence="6">
    <location>
        <begin position="243"/>
        <end position="264"/>
    </location>
</feature>
<comment type="caution">
    <text evidence="8">The sequence shown here is derived from an EMBL/GenBank/DDBJ whole genome shotgun (WGS) entry which is preliminary data.</text>
</comment>
<feature type="transmembrane region" description="Helical" evidence="6">
    <location>
        <begin position="324"/>
        <end position="341"/>
    </location>
</feature>
<keyword evidence="4 6" id="KW-0472">Membrane</keyword>
<evidence type="ECO:0000256" key="2">
    <source>
        <dbReference type="ARBA" id="ARBA00022692"/>
    </source>
</evidence>
<proteinExistence type="predicted"/>
<feature type="transmembrane region" description="Helical" evidence="6">
    <location>
        <begin position="93"/>
        <end position="112"/>
    </location>
</feature>
<evidence type="ECO:0000256" key="4">
    <source>
        <dbReference type="ARBA" id="ARBA00023136"/>
    </source>
</evidence>
<evidence type="ECO:0000256" key="3">
    <source>
        <dbReference type="ARBA" id="ARBA00022989"/>
    </source>
</evidence>
<reference evidence="8 9" key="1">
    <citation type="submission" date="2020-06" db="EMBL/GenBank/DDBJ databases">
        <title>Actinomadura xiongansis sp. nov., isolated from soil of Baiyangdian.</title>
        <authorList>
            <person name="Zhang X."/>
        </authorList>
    </citation>
    <scope>NUCLEOTIDE SEQUENCE [LARGE SCALE GENOMIC DNA]</scope>
    <source>
        <strain evidence="8 9">HBUM206468</strain>
    </source>
</reference>
<dbReference type="SUPFAM" id="SSF103473">
    <property type="entry name" value="MFS general substrate transporter"/>
    <property type="match status" value="1"/>
</dbReference>
<sequence>MTQMTQTTQMRRTVPASRERGGSGGLILAIVLLGQFMAILDVNIVNVALPTLRADLHASGAMLQLVVAGYVISYAVLLISGARLGDIAGHRRMFHLGLTVFTLGSLACGLAPTTGTLIVFRFLQGAGAALMTPQVMSMIQRNFSGAARARALGAYSTVIAGGVVVGQVAGGLLVSADLFGAGWRTVFLVNVPIGILLLAAGPRVLPADKGHRGAGLDLQGLLVFTPAVLLFVLPLILGHEMGWPAWTPASLAAGIMLFGVFITVERRVAARGGRPLISGRVLRAPGLAPATATLLLGPGTWGAFLFTTTLHLQGDLRLSPLESGLAFIPCVAAFALVGLNWQRLPAHWHPRLIPAGFTVAAAAYLCVGPLAGGGVPYELLTAMIGLGLGVMPIIITVALQHVPVSDAADGSGLLLTVMQLGQVIGVATVGTLFLTIAHDSGSTRQAEYGTGWALAAVALLAAGSALFLALRRTKPAAPVADCLTSVP</sequence>
<keyword evidence="9" id="KW-1185">Reference proteome</keyword>
<dbReference type="PRINTS" id="PR01036">
    <property type="entry name" value="TCRTETB"/>
</dbReference>
<feature type="region of interest" description="Disordered" evidence="5">
    <location>
        <begin position="1"/>
        <end position="20"/>
    </location>
</feature>
<evidence type="ECO:0000256" key="5">
    <source>
        <dbReference type="SAM" id="MobiDB-lite"/>
    </source>
</evidence>
<feature type="transmembrane region" description="Helical" evidence="6">
    <location>
        <begin position="353"/>
        <end position="373"/>
    </location>
</feature>
<evidence type="ECO:0000259" key="7">
    <source>
        <dbReference type="PROSITE" id="PS50850"/>
    </source>
</evidence>
<feature type="domain" description="Major facilitator superfamily (MFS) profile" evidence="7">
    <location>
        <begin position="27"/>
        <end position="473"/>
    </location>
</feature>
<name>A0ABR7LVT5_9ACTN</name>
<dbReference type="InterPro" id="IPR011701">
    <property type="entry name" value="MFS"/>
</dbReference>
<dbReference type="InterPro" id="IPR036259">
    <property type="entry name" value="MFS_trans_sf"/>
</dbReference>
<feature type="transmembrane region" description="Helical" evidence="6">
    <location>
        <begin position="411"/>
        <end position="437"/>
    </location>
</feature>
<feature type="transmembrane region" description="Helical" evidence="6">
    <location>
        <begin position="218"/>
        <end position="237"/>
    </location>
</feature>
<comment type="subcellular location">
    <subcellularLocation>
        <location evidence="1">Cell membrane</location>
        <topology evidence="1">Multi-pass membrane protein</topology>
    </subcellularLocation>
</comment>
<dbReference type="Proteomes" id="UP000805614">
    <property type="component" value="Unassembled WGS sequence"/>
</dbReference>
<organism evidence="8 9">
    <name type="scientific">Actinomadura alba</name>
    <dbReference type="NCBI Taxonomy" id="406431"/>
    <lineage>
        <taxon>Bacteria</taxon>
        <taxon>Bacillati</taxon>
        <taxon>Actinomycetota</taxon>
        <taxon>Actinomycetes</taxon>
        <taxon>Streptosporangiales</taxon>
        <taxon>Thermomonosporaceae</taxon>
        <taxon>Actinomadura</taxon>
    </lineage>
</organism>
<dbReference type="InterPro" id="IPR020846">
    <property type="entry name" value="MFS_dom"/>
</dbReference>
<dbReference type="RefSeq" id="WP_187245730.1">
    <property type="nucleotide sequence ID" value="NZ_JABVEC010000020.1"/>
</dbReference>
<accession>A0ABR7LVT5</accession>
<dbReference type="EMBL" id="JABVEC010000020">
    <property type="protein sequence ID" value="MBC6468689.1"/>
    <property type="molecule type" value="Genomic_DNA"/>
</dbReference>
<keyword evidence="3 6" id="KW-1133">Transmembrane helix</keyword>
<feature type="compositionally biased region" description="Low complexity" evidence="5">
    <location>
        <begin position="1"/>
        <end position="13"/>
    </location>
</feature>
<dbReference type="PANTHER" id="PTHR42718">
    <property type="entry name" value="MAJOR FACILITATOR SUPERFAMILY MULTIDRUG TRANSPORTER MFSC"/>
    <property type="match status" value="1"/>
</dbReference>
<evidence type="ECO:0000313" key="8">
    <source>
        <dbReference type="EMBL" id="MBC6468689.1"/>
    </source>
</evidence>
<dbReference type="Pfam" id="PF07690">
    <property type="entry name" value="MFS_1"/>
    <property type="match status" value="1"/>
</dbReference>
<feature type="transmembrane region" description="Helical" evidence="6">
    <location>
        <begin position="284"/>
        <end position="304"/>
    </location>
</feature>
<protein>
    <submittedName>
        <fullName evidence="8">MFS transporter</fullName>
    </submittedName>
</protein>
<dbReference type="Gene3D" id="1.20.1720.10">
    <property type="entry name" value="Multidrug resistance protein D"/>
    <property type="match status" value="1"/>
</dbReference>
<feature type="transmembrane region" description="Helical" evidence="6">
    <location>
        <begin position="449"/>
        <end position="470"/>
    </location>
</feature>
<evidence type="ECO:0000256" key="1">
    <source>
        <dbReference type="ARBA" id="ARBA00004651"/>
    </source>
</evidence>
<keyword evidence="2 6" id="KW-0812">Transmembrane</keyword>
<dbReference type="CDD" id="cd17321">
    <property type="entry name" value="MFS_MMR_MDR_like"/>
    <property type="match status" value="1"/>
</dbReference>
<gene>
    <name evidence="8" type="ORF">HKK74_24800</name>
</gene>
<feature type="transmembrane region" description="Helical" evidence="6">
    <location>
        <begin position="21"/>
        <end position="40"/>
    </location>
</feature>
<evidence type="ECO:0000256" key="6">
    <source>
        <dbReference type="SAM" id="Phobius"/>
    </source>
</evidence>
<evidence type="ECO:0000313" key="9">
    <source>
        <dbReference type="Proteomes" id="UP000805614"/>
    </source>
</evidence>
<feature type="transmembrane region" description="Helical" evidence="6">
    <location>
        <begin position="186"/>
        <end position="206"/>
    </location>
</feature>
<dbReference type="PANTHER" id="PTHR42718:SF39">
    <property type="entry name" value="ACTINORHODIN TRANSPORTER-RELATED"/>
    <property type="match status" value="1"/>
</dbReference>
<dbReference type="Gene3D" id="1.20.1250.20">
    <property type="entry name" value="MFS general substrate transporter like domains"/>
    <property type="match status" value="1"/>
</dbReference>
<feature type="transmembrane region" description="Helical" evidence="6">
    <location>
        <begin position="60"/>
        <end position="81"/>
    </location>
</feature>
<dbReference type="PROSITE" id="PS50850">
    <property type="entry name" value="MFS"/>
    <property type="match status" value="1"/>
</dbReference>
<feature type="transmembrane region" description="Helical" evidence="6">
    <location>
        <begin position="118"/>
        <end position="139"/>
    </location>
</feature>
<feature type="transmembrane region" description="Helical" evidence="6">
    <location>
        <begin position="151"/>
        <end position="174"/>
    </location>
</feature>
<feature type="transmembrane region" description="Helical" evidence="6">
    <location>
        <begin position="379"/>
        <end position="399"/>
    </location>
</feature>